<feature type="chain" id="PRO_5038027113" evidence="1">
    <location>
        <begin position="29"/>
        <end position="134"/>
    </location>
</feature>
<dbReference type="RefSeq" id="WP_216815148.1">
    <property type="nucleotide sequence ID" value="NZ_JAELVF020000004.1"/>
</dbReference>
<organism evidence="2 3">
    <name type="scientific">Streptomyces tardus</name>
    <dbReference type="NCBI Taxonomy" id="2780544"/>
    <lineage>
        <taxon>Bacteria</taxon>
        <taxon>Bacillati</taxon>
        <taxon>Actinomycetota</taxon>
        <taxon>Actinomycetes</taxon>
        <taxon>Kitasatosporales</taxon>
        <taxon>Streptomycetaceae</taxon>
        <taxon>Streptomyces</taxon>
    </lineage>
</organism>
<dbReference type="AlphaFoldDB" id="A0A949JIJ9"/>
<proteinExistence type="predicted"/>
<gene>
    <name evidence="2" type="ORF">JGS22_024140</name>
</gene>
<dbReference type="Proteomes" id="UP000694501">
    <property type="component" value="Unassembled WGS sequence"/>
</dbReference>
<protein>
    <submittedName>
        <fullName evidence="2">SH3 domain-containing protein</fullName>
    </submittedName>
</protein>
<evidence type="ECO:0000313" key="2">
    <source>
        <dbReference type="EMBL" id="MBU7600632.1"/>
    </source>
</evidence>
<evidence type="ECO:0000313" key="3">
    <source>
        <dbReference type="Proteomes" id="UP000694501"/>
    </source>
</evidence>
<keyword evidence="1" id="KW-0732">Signal</keyword>
<dbReference type="EMBL" id="JAELVF020000004">
    <property type="protein sequence ID" value="MBU7600632.1"/>
    <property type="molecule type" value="Genomic_DNA"/>
</dbReference>
<keyword evidence="3" id="KW-1185">Reference proteome</keyword>
<comment type="caution">
    <text evidence="2">The sequence shown here is derived from an EMBL/GenBank/DDBJ whole genome shotgun (WGS) entry which is preliminary data.</text>
</comment>
<feature type="signal peptide" evidence="1">
    <location>
        <begin position="1"/>
        <end position="28"/>
    </location>
</feature>
<name>A0A949JIJ9_9ACTN</name>
<reference evidence="2" key="1">
    <citation type="submission" date="2021-06" db="EMBL/GenBank/DDBJ databases">
        <title>Sequencing of actinobacteria type strains.</title>
        <authorList>
            <person name="Nguyen G.-S."/>
            <person name="Wentzel A."/>
        </authorList>
    </citation>
    <scope>NUCLEOTIDE SEQUENCE</scope>
    <source>
        <strain evidence="2">P38-E01</strain>
    </source>
</reference>
<evidence type="ECO:0000256" key="1">
    <source>
        <dbReference type="SAM" id="SignalP"/>
    </source>
</evidence>
<accession>A0A949JIJ9</accession>
<sequence>MQLNRKIAAGLAAGALAAGLMGSVPAVANTHGADKAPAPQAEQVRAVGGTVIARTGVIIRAYPTTQSAKLGSYAYGARVQLRCQAASENVQDNRLWFKLANRSGWVAARWVQNDAPLPTCVPTMMKKGEMPEGK</sequence>